<keyword evidence="3" id="KW-1185">Reference proteome</keyword>
<dbReference type="AlphaFoldDB" id="A0A067SBF1"/>
<organism evidence="2 3">
    <name type="scientific">Galerina marginata (strain CBS 339.88)</name>
    <dbReference type="NCBI Taxonomy" id="685588"/>
    <lineage>
        <taxon>Eukaryota</taxon>
        <taxon>Fungi</taxon>
        <taxon>Dikarya</taxon>
        <taxon>Basidiomycota</taxon>
        <taxon>Agaricomycotina</taxon>
        <taxon>Agaricomycetes</taxon>
        <taxon>Agaricomycetidae</taxon>
        <taxon>Agaricales</taxon>
        <taxon>Agaricineae</taxon>
        <taxon>Strophariaceae</taxon>
        <taxon>Galerina</taxon>
    </lineage>
</organism>
<dbReference type="HOGENOM" id="CLU_1510706_0_0_1"/>
<evidence type="ECO:0000256" key="1">
    <source>
        <dbReference type="SAM" id="MobiDB-lite"/>
    </source>
</evidence>
<proteinExistence type="predicted"/>
<evidence type="ECO:0000313" key="3">
    <source>
        <dbReference type="Proteomes" id="UP000027222"/>
    </source>
</evidence>
<dbReference type="Proteomes" id="UP000027222">
    <property type="component" value="Unassembled WGS sequence"/>
</dbReference>
<sequence length="178" mass="19859">MPTGEVRSRRQPGQRRPRSTSDWTRTLDSDPLHAVRRMAQSLGRNALSHKIVGILQPATSTKASGILAYERLTSTLYASVLQRENPSLVLLGAAQRNDYRQELVIQKARLVPTCSTRRLSPLYHSSRHEPTSVGPPTPPPLFTLLHNDDFIVILSTAARTSVDVFYFNVIAIRSAFGR</sequence>
<feature type="compositionally biased region" description="Basic residues" evidence="1">
    <location>
        <begin position="9"/>
        <end position="18"/>
    </location>
</feature>
<feature type="region of interest" description="Disordered" evidence="1">
    <location>
        <begin position="1"/>
        <end position="26"/>
    </location>
</feature>
<reference evidence="3" key="1">
    <citation type="journal article" date="2014" name="Proc. Natl. Acad. Sci. U.S.A.">
        <title>Extensive sampling of basidiomycete genomes demonstrates inadequacy of the white-rot/brown-rot paradigm for wood decay fungi.</title>
        <authorList>
            <person name="Riley R."/>
            <person name="Salamov A.A."/>
            <person name="Brown D.W."/>
            <person name="Nagy L.G."/>
            <person name="Floudas D."/>
            <person name="Held B.W."/>
            <person name="Levasseur A."/>
            <person name="Lombard V."/>
            <person name="Morin E."/>
            <person name="Otillar R."/>
            <person name="Lindquist E.A."/>
            <person name="Sun H."/>
            <person name="LaButti K.M."/>
            <person name="Schmutz J."/>
            <person name="Jabbour D."/>
            <person name="Luo H."/>
            <person name="Baker S.E."/>
            <person name="Pisabarro A.G."/>
            <person name="Walton J.D."/>
            <person name="Blanchette R.A."/>
            <person name="Henrissat B."/>
            <person name="Martin F."/>
            <person name="Cullen D."/>
            <person name="Hibbett D.S."/>
            <person name="Grigoriev I.V."/>
        </authorList>
    </citation>
    <scope>NUCLEOTIDE SEQUENCE [LARGE SCALE GENOMIC DNA]</scope>
    <source>
        <strain evidence="3">CBS 339.88</strain>
    </source>
</reference>
<gene>
    <name evidence="2" type="ORF">GALMADRAFT_149003</name>
</gene>
<accession>A0A067SBF1</accession>
<name>A0A067SBF1_GALM3</name>
<dbReference type="EMBL" id="KL142534">
    <property type="protein sequence ID" value="KDR65084.1"/>
    <property type="molecule type" value="Genomic_DNA"/>
</dbReference>
<evidence type="ECO:0000313" key="2">
    <source>
        <dbReference type="EMBL" id="KDR65084.1"/>
    </source>
</evidence>
<protein>
    <submittedName>
        <fullName evidence="2">Uncharacterized protein</fullName>
    </submittedName>
</protein>